<dbReference type="Gramene" id="AET1Gv20205700.14">
    <property type="protein sequence ID" value="AET1Gv20205700.14"/>
    <property type="gene ID" value="AET1Gv20205700"/>
</dbReference>
<dbReference type="AlphaFoldDB" id="A0A452XY00"/>
<reference evidence="3" key="2">
    <citation type="journal article" date="2017" name="Nat. Plants">
        <title>The Aegilops tauschii genome reveals multiple impacts of transposons.</title>
        <authorList>
            <person name="Zhao G."/>
            <person name="Zou C."/>
            <person name="Li K."/>
            <person name="Wang K."/>
            <person name="Li T."/>
            <person name="Gao L."/>
            <person name="Zhang X."/>
            <person name="Wang H."/>
            <person name="Yang Z."/>
            <person name="Liu X."/>
            <person name="Jiang W."/>
            <person name="Mao L."/>
            <person name="Kong X."/>
            <person name="Jiao Y."/>
            <person name="Jia J."/>
        </authorList>
    </citation>
    <scope>NUCLEOTIDE SEQUENCE [LARGE SCALE GENOMIC DNA]</scope>
    <source>
        <strain evidence="3">cv. AL8/78</strain>
    </source>
</reference>
<reference evidence="3" key="1">
    <citation type="journal article" date="2014" name="Science">
        <title>Ancient hybridizations among the ancestral genomes of bread wheat.</title>
        <authorList>
            <consortium name="International Wheat Genome Sequencing Consortium,"/>
            <person name="Marcussen T."/>
            <person name="Sandve S.R."/>
            <person name="Heier L."/>
            <person name="Spannagl M."/>
            <person name="Pfeifer M."/>
            <person name="Jakobsen K.S."/>
            <person name="Wulff B.B."/>
            <person name="Steuernagel B."/>
            <person name="Mayer K.F."/>
            <person name="Olsen O.A."/>
        </authorList>
    </citation>
    <scope>NUCLEOTIDE SEQUENCE [LARGE SCALE GENOMIC DNA]</scope>
    <source>
        <strain evidence="3">cv. AL8/78</strain>
    </source>
</reference>
<feature type="transmembrane region" description="Helical" evidence="1">
    <location>
        <begin position="13"/>
        <end position="32"/>
    </location>
</feature>
<proteinExistence type="predicted"/>
<sequence>MYCWSNYFAPMDFIIVILVHLLYFCYCISLFINTPMSLLFTMACDILS</sequence>
<protein>
    <submittedName>
        <fullName evidence="2">Uncharacterized protein</fullName>
    </submittedName>
</protein>
<organism evidence="2 3">
    <name type="scientific">Aegilops tauschii subsp. strangulata</name>
    <name type="common">Goatgrass</name>
    <dbReference type="NCBI Taxonomy" id="200361"/>
    <lineage>
        <taxon>Eukaryota</taxon>
        <taxon>Viridiplantae</taxon>
        <taxon>Streptophyta</taxon>
        <taxon>Embryophyta</taxon>
        <taxon>Tracheophyta</taxon>
        <taxon>Spermatophyta</taxon>
        <taxon>Magnoliopsida</taxon>
        <taxon>Liliopsida</taxon>
        <taxon>Poales</taxon>
        <taxon>Poaceae</taxon>
        <taxon>BOP clade</taxon>
        <taxon>Pooideae</taxon>
        <taxon>Triticodae</taxon>
        <taxon>Triticeae</taxon>
        <taxon>Triticinae</taxon>
        <taxon>Aegilops</taxon>
    </lineage>
</organism>
<dbReference type="EnsemblPlants" id="AET1Gv20205700.14">
    <property type="protein sequence ID" value="AET1Gv20205700.14"/>
    <property type="gene ID" value="AET1Gv20205700"/>
</dbReference>
<evidence type="ECO:0000256" key="1">
    <source>
        <dbReference type="SAM" id="Phobius"/>
    </source>
</evidence>
<evidence type="ECO:0000313" key="3">
    <source>
        <dbReference type="Proteomes" id="UP000015105"/>
    </source>
</evidence>
<reference evidence="2" key="3">
    <citation type="journal article" date="2017" name="Nature">
        <title>Genome sequence of the progenitor of the wheat D genome Aegilops tauschii.</title>
        <authorList>
            <person name="Luo M.C."/>
            <person name="Gu Y.Q."/>
            <person name="Puiu D."/>
            <person name="Wang H."/>
            <person name="Twardziok S.O."/>
            <person name="Deal K.R."/>
            <person name="Huo N."/>
            <person name="Zhu T."/>
            <person name="Wang L."/>
            <person name="Wang Y."/>
            <person name="McGuire P.E."/>
            <person name="Liu S."/>
            <person name="Long H."/>
            <person name="Ramasamy R.K."/>
            <person name="Rodriguez J.C."/>
            <person name="Van S.L."/>
            <person name="Yuan L."/>
            <person name="Wang Z."/>
            <person name="Xia Z."/>
            <person name="Xiao L."/>
            <person name="Anderson O.D."/>
            <person name="Ouyang S."/>
            <person name="Liang Y."/>
            <person name="Zimin A.V."/>
            <person name="Pertea G."/>
            <person name="Qi P."/>
            <person name="Bennetzen J.L."/>
            <person name="Dai X."/>
            <person name="Dawson M.W."/>
            <person name="Muller H.G."/>
            <person name="Kugler K."/>
            <person name="Rivarola-Duarte L."/>
            <person name="Spannagl M."/>
            <person name="Mayer K.F.X."/>
            <person name="Lu F.H."/>
            <person name="Bevan M.W."/>
            <person name="Leroy P."/>
            <person name="Li P."/>
            <person name="You F.M."/>
            <person name="Sun Q."/>
            <person name="Liu Z."/>
            <person name="Lyons E."/>
            <person name="Wicker T."/>
            <person name="Salzberg S.L."/>
            <person name="Devos K.M."/>
            <person name="Dvorak J."/>
        </authorList>
    </citation>
    <scope>NUCLEOTIDE SEQUENCE [LARGE SCALE GENOMIC DNA]</scope>
    <source>
        <strain evidence="2">cv. AL8/78</strain>
    </source>
</reference>
<keyword evidence="3" id="KW-1185">Reference proteome</keyword>
<keyword evidence="1" id="KW-1133">Transmembrane helix</keyword>
<name>A0A452XY00_AEGTS</name>
<reference evidence="2" key="5">
    <citation type="journal article" date="2021" name="G3 (Bethesda)">
        <title>Aegilops tauschii genome assembly Aet v5.0 features greater sequence contiguity and improved annotation.</title>
        <authorList>
            <person name="Wang L."/>
            <person name="Zhu T."/>
            <person name="Rodriguez J.C."/>
            <person name="Deal K.R."/>
            <person name="Dubcovsky J."/>
            <person name="McGuire P.E."/>
            <person name="Lux T."/>
            <person name="Spannagl M."/>
            <person name="Mayer K.F.X."/>
            <person name="Baldrich P."/>
            <person name="Meyers B.C."/>
            <person name="Huo N."/>
            <person name="Gu Y.Q."/>
            <person name="Zhou H."/>
            <person name="Devos K.M."/>
            <person name="Bennetzen J.L."/>
            <person name="Unver T."/>
            <person name="Budak H."/>
            <person name="Gulick P.J."/>
            <person name="Galiba G."/>
            <person name="Kalapos B."/>
            <person name="Nelson D.R."/>
            <person name="Li P."/>
            <person name="You F.M."/>
            <person name="Luo M.C."/>
            <person name="Dvorak J."/>
        </authorList>
    </citation>
    <scope>NUCLEOTIDE SEQUENCE [LARGE SCALE GENOMIC DNA]</scope>
    <source>
        <strain evidence="2">cv. AL8/78</strain>
    </source>
</reference>
<dbReference type="Proteomes" id="UP000015105">
    <property type="component" value="Chromosome 1D"/>
</dbReference>
<evidence type="ECO:0000313" key="2">
    <source>
        <dbReference type="EnsemblPlants" id="AET1Gv20205700.14"/>
    </source>
</evidence>
<keyword evidence="1" id="KW-0812">Transmembrane</keyword>
<keyword evidence="1" id="KW-0472">Membrane</keyword>
<accession>A0A452XY00</accession>
<reference evidence="2" key="4">
    <citation type="submission" date="2019-03" db="UniProtKB">
        <authorList>
            <consortium name="EnsemblPlants"/>
        </authorList>
    </citation>
    <scope>IDENTIFICATION</scope>
</reference>